<dbReference type="GO" id="GO:0015385">
    <property type="term" value="F:sodium:proton antiporter activity"/>
    <property type="evidence" value="ECO:0007669"/>
    <property type="project" value="UniProtKB-UniRule"/>
</dbReference>
<dbReference type="AlphaFoldDB" id="A0A0S4RQC1"/>
<keyword evidence="7" id="KW-0050">Antiport</keyword>
<feature type="transmembrane region" description="Helical" evidence="7">
    <location>
        <begin position="357"/>
        <end position="379"/>
    </location>
</feature>
<dbReference type="GO" id="GO:0005886">
    <property type="term" value="C:plasma membrane"/>
    <property type="evidence" value="ECO:0007669"/>
    <property type="project" value="UniProtKB-SubCell"/>
</dbReference>
<evidence type="ECO:0000256" key="1">
    <source>
        <dbReference type="ARBA" id="ARBA00004429"/>
    </source>
</evidence>
<comment type="caution">
    <text evidence="8">The sequence shown here is derived from an EMBL/GenBank/DDBJ whole genome shotgun (WGS) entry which is preliminary data.</text>
</comment>
<feature type="transmembrane region" description="Helical" evidence="7">
    <location>
        <begin position="290"/>
        <end position="312"/>
    </location>
</feature>
<keyword evidence="7" id="KW-0813">Transport</keyword>
<feature type="transmembrane region" description="Helical" evidence="7">
    <location>
        <begin position="324"/>
        <end position="345"/>
    </location>
</feature>
<feature type="transmembrane region" description="Helical" evidence="7">
    <location>
        <begin position="91"/>
        <end position="111"/>
    </location>
</feature>
<dbReference type="NCBIfam" id="TIGR00773">
    <property type="entry name" value="NhaA"/>
    <property type="match status" value="1"/>
</dbReference>
<feature type="transmembrane region" description="Helical" evidence="7">
    <location>
        <begin position="178"/>
        <end position="196"/>
    </location>
</feature>
<dbReference type="Proteomes" id="UP000052237">
    <property type="component" value="Unassembled WGS sequence"/>
</dbReference>
<evidence type="ECO:0000256" key="2">
    <source>
        <dbReference type="ARBA" id="ARBA00022475"/>
    </source>
</evidence>
<keyword evidence="2 7" id="KW-1003">Cell membrane</keyword>
<feature type="transmembrane region" description="Helical" evidence="7">
    <location>
        <begin position="52"/>
        <end position="71"/>
    </location>
</feature>
<keyword evidence="7" id="KW-0915">Sodium</keyword>
<feature type="transmembrane region" description="Helical" evidence="7">
    <location>
        <begin position="12"/>
        <end position="32"/>
    </location>
</feature>
<dbReference type="InterPro" id="IPR023171">
    <property type="entry name" value="Na/H_antiporter_dom_sf"/>
</dbReference>
<keyword evidence="7" id="KW-0739">Sodium transport</keyword>
<sequence length="387" mass="42076">MKNFLQKESASGVLIIFAMILALILANNGVLYDFYNNLIKLDAGIIIGEFNIIKPIILWVNDGFMAVFFFLIGLELKYEFLEGELNSVKKIALPAIAGIGGVIVPALIFYILNHSNAFDLNGWAIPTVSDTAFALAILLLLGTRVPVSLKLFLLSLAIIDDVAAIVIIAIFYTAKLSVFSLFLSFCAVVALGVLNYKNNQNKYLYLACGILLWVSLLKSGVHATLAGIITSFFIPLKDEQGDSEYGMIKAIMHRLHPIVAFVILPIFAFCNAGVVFSIQSLSNLAHSVPLGIILGLFLGKQVGVFSFAYIAIKLRLANLPDGSNWLHLYGLSLLTGVGMSMSLFIDGLAYANSDVYLYANKIAILIASVMCAIAGYIVLRKASKFDI</sequence>
<keyword evidence="7" id="KW-0406">Ion transport</keyword>
<organism evidence="8 9">
    <name type="scientific">Campylobacter hyointestinalis subsp. hyointestinalis</name>
    <dbReference type="NCBI Taxonomy" id="91352"/>
    <lineage>
        <taxon>Bacteria</taxon>
        <taxon>Pseudomonadati</taxon>
        <taxon>Campylobacterota</taxon>
        <taxon>Epsilonproteobacteria</taxon>
        <taxon>Campylobacterales</taxon>
        <taxon>Campylobacteraceae</taxon>
        <taxon>Campylobacter</taxon>
    </lineage>
</organism>
<evidence type="ECO:0000313" key="8">
    <source>
        <dbReference type="EMBL" id="CUU76278.1"/>
    </source>
</evidence>
<feature type="transmembrane region" description="Helical" evidence="7">
    <location>
        <begin position="123"/>
        <end position="142"/>
    </location>
</feature>
<evidence type="ECO:0000256" key="4">
    <source>
        <dbReference type="ARBA" id="ARBA00022692"/>
    </source>
</evidence>
<evidence type="ECO:0000256" key="5">
    <source>
        <dbReference type="ARBA" id="ARBA00022989"/>
    </source>
</evidence>
<comment type="subcellular location">
    <subcellularLocation>
        <location evidence="1">Cell inner membrane</location>
        <topology evidence="1">Multi-pass membrane protein</topology>
    </subcellularLocation>
    <subcellularLocation>
        <location evidence="7">Cell membrane</location>
        <topology evidence="7">Multi-pass membrane protein</topology>
    </subcellularLocation>
</comment>
<proteinExistence type="inferred from homology"/>
<dbReference type="Pfam" id="PF06965">
    <property type="entry name" value="Na_H_antiport_1"/>
    <property type="match status" value="1"/>
</dbReference>
<dbReference type="NCBIfam" id="NF007112">
    <property type="entry name" value="PRK09561.1"/>
    <property type="match status" value="1"/>
</dbReference>
<evidence type="ECO:0000256" key="6">
    <source>
        <dbReference type="ARBA" id="ARBA00023136"/>
    </source>
</evidence>
<evidence type="ECO:0000256" key="3">
    <source>
        <dbReference type="ARBA" id="ARBA00022519"/>
    </source>
</evidence>
<evidence type="ECO:0000256" key="7">
    <source>
        <dbReference type="HAMAP-Rule" id="MF_01844"/>
    </source>
</evidence>
<reference evidence="8 9" key="1">
    <citation type="submission" date="2015-11" db="EMBL/GenBank/DDBJ databases">
        <authorList>
            <consortium name="Pathogen Informatics"/>
        </authorList>
    </citation>
    <scope>NUCLEOTIDE SEQUENCE [LARGE SCALE GENOMIC DNA]</scope>
    <source>
        <strain evidence="8 9">006A-0059</strain>
    </source>
</reference>
<dbReference type="InterPro" id="IPR004670">
    <property type="entry name" value="NhaA"/>
</dbReference>
<comment type="catalytic activity">
    <reaction evidence="7">
        <text>Na(+)(in) + 2 H(+)(out) = Na(+)(out) + 2 H(+)(in)</text>
        <dbReference type="Rhea" id="RHEA:29251"/>
        <dbReference type="ChEBI" id="CHEBI:15378"/>
        <dbReference type="ChEBI" id="CHEBI:29101"/>
    </reaction>
</comment>
<dbReference type="NCBIfam" id="NF007111">
    <property type="entry name" value="PRK09560.1"/>
    <property type="match status" value="1"/>
</dbReference>
<gene>
    <name evidence="8" type="primary">nhaA_1</name>
    <name evidence="7" type="synonym">nhaA</name>
    <name evidence="8" type="ORF">ERS686654_00739</name>
</gene>
<dbReference type="PANTHER" id="PTHR30341">
    <property type="entry name" value="SODIUM ION/PROTON ANTIPORTER NHAA-RELATED"/>
    <property type="match status" value="1"/>
</dbReference>
<name>A0A0S4RQC1_CAMHY</name>
<dbReference type="Gene3D" id="1.20.1530.10">
    <property type="entry name" value="Na+/H+ antiporter like domain"/>
    <property type="match status" value="1"/>
</dbReference>
<accession>A0A0S4RQC1</accession>
<evidence type="ECO:0000313" key="9">
    <source>
        <dbReference type="Proteomes" id="UP000052237"/>
    </source>
</evidence>
<keyword evidence="3" id="KW-0997">Cell inner membrane</keyword>
<keyword evidence="9" id="KW-1185">Reference proteome</keyword>
<feature type="transmembrane region" description="Helical" evidence="7">
    <location>
        <begin position="254"/>
        <end position="278"/>
    </location>
</feature>
<feature type="transmembrane region" description="Helical" evidence="7">
    <location>
        <begin position="203"/>
        <end position="234"/>
    </location>
</feature>
<protein>
    <recommendedName>
        <fullName evidence="7">Na(+)/H(+) antiporter NhaA</fullName>
    </recommendedName>
    <alternativeName>
        <fullName evidence="7">Sodium/proton antiporter NhaA</fullName>
    </alternativeName>
</protein>
<keyword evidence="4 7" id="KW-0812">Transmembrane</keyword>
<dbReference type="PANTHER" id="PTHR30341:SF0">
    <property type="entry name" value="NA(+)_H(+) ANTIPORTER NHAA"/>
    <property type="match status" value="1"/>
</dbReference>
<dbReference type="RefSeq" id="WP_059429219.1">
    <property type="nucleotide sequence ID" value="NZ_FAVB01000002.1"/>
</dbReference>
<dbReference type="EMBL" id="FAVB01000002">
    <property type="protein sequence ID" value="CUU76278.1"/>
    <property type="molecule type" value="Genomic_DNA"/>
</dbReference>
<dbReference type="GO" id="GO:0006885">
    <property type="term" value="P:regulation of pH"/>
    <property type="evidence" value="ECO:0007669"/>
    <property type="project" value="UniProtKB-UniRule"/>
</dbReference>
<dbReference type="HAMAP" id="MF_01844">
    <property type="entry name" value="NhaA"/>
    <property type="match status" value="1"/>
</dbReference>
<comment type="function">
    <text evidence="7">Na(+)/H(+) antiporter that extrudes sodium in exchange for external protons.</text>
</comment>
<keyword evidence="5 7" id="KW-1133">Transmembrane helix</keyword>
<feature type="transmembrane region" description="Helical" evidence="7">
    <location>
        <begin position="151"/>
        <end position="172"/>
    </location>
</feature>
<keyword evidence="6 7" id="KW-0472">Membrane</keyword>
<comment type="similarity">
    <text evidence="7">Belongs to the NhaA Na(+)/H(+) (TC 2.A.33) antiporter family.</text>
</comment>